<comment type="caution">
    <text evidence="2">The sequence shown here is derived from an EMBL/GenBank/DDBJ whole genome shotgun (WGS) entry which is preliminary data.</text>
</comment>
<proteinExistence type="predicted"/>
<organism evidence="2 3">
    <name type="scientific">Nyctereutes procyonoides</name>
    <name type="common">Raccoon dog</name>
    <name type="synonym">Canis procyonoides</name>
    <dbReference type="NCBI Taxonomy" id="34880"/>
    <lineage>
        <taxon>Eukaryota</taxon>
        <taxon>Metazoa</taxon>
        <taxon>Chordata</taxon>
        <taxon>Craniata</taxon>
        <taxon>Vertebrata</taxon>
        <taxon>Euteleostomi</taxon>
        <taxon>Mammalia</taxon>
        <taxon>Eutheria</taxon>
        <taxon>Laurasiatheria</taxon>
        <taxon>Carnivora</taxon>
        <taxon>Caniformia</taxon>
        <taxon>Canidae</taxon>
        <taxon>Nyctereutes</taxon>
    </lineage>
</organism>
<sequence>MAGGRGQGWGVYYYSSEWAGFVSPLAASRPPPPPPPPKENETYPPPPPPAPRNLQTCFYAGILGCLSRRPVARGPALLDRAPACNSLPEPPPAPLRAAPAPRARAAP</sequence>
<name>A0A811Y8N5_NYCPR</name>
<evidence type="ECO:0000313" key="2">
    <source>
        <dbReference type="EMBL" id="CAD7673009.1"/>
    </source>
</evidence>
<feature type="compositionally biased region" description="Low complexity" evidence="1">
    <location>
        <begin position="95"/>
        <end position="107"/>
    </location>
</feature>
<dbReference type="AlphaFoldDB" id="A0A811Y8N5"/>
<feature type="region of interest" description="Disordered" evidence="1">
    <location>
        <begin position="24"/>
        <end position="52"/>
    </location>
</feature>
<evidence type="ECO:0000256" key="1">
    <source>
        <dbReference type="SAM" id="MobiDB-lite"/>
    </source>
</evidence>
<keyword evidence="3" id="KW-1185">Reference proteome</keyword>
<dbReference type="Proteomes" id="UP000645828">
    <property type="component" value="Unassembled WGS sequence"/>
</dbReference>
<reference evidence="2" key="1">
    <citation type="submission" date="2020-12" db="EMBL/GenBank/DDBJ databases">
        <authorList>
            <consortium name="Molecular Ecology Group"/>
        </authorList>
    </citation>
    <scope>NUCLEOTIDE SEQUENCE</scope>
    <source>
        <strain evidence="2">TBG_1078</strain>
    </source>
</reference>
<feature type="compositionally biased region" description="Pro residues" evidence="1">
    <location>
        <begin position="29"/>
        <end position="51"/>
    </location>
</feature>
<gene>
    <name evidence="2" type="ORF">NYPRO_LOCUS5803</name>
</gene>
<evidence type="ECO:0000313" key="3">
    <source>
        <dbReference type="Proteomes" id="UP000645828"/>
    </source>
</evidence>
<dbReference type="EMBL" id="CAJHUB010000670">
    <property type="protein sequence ID" value="CAD7673009.1"/>
    <property type="molecule type" value="Genomic_DNA"/>
</dbReference>
<accession>A0A811Y8N5</accession>
<feature type="region of interest" description="Disordered" evidence="1">
    <location>
        <begin position="80"/>
        <end position="107"/>
    </location>
</feature>
<protein>
    <submittedName>
        <fullName evidence="2">(raccoon dog) hypothetical protein</fullName>
    </submittedName>
</protein>